<sequence>MVVAVTAAAALCVGTWLIDRGTETDAPPPQPSKAQALRTDGGRAVSSVAPLPPSPPISVRIPEIRVDAPVKPLGLLPDGTLDSPPDDDRNLAGWYAAGTQPGAAGTAIVAGHVDTAAGPAVFYGLGSLKKGNTIEVRRADGRTAVFTTDAIEVYDRTEFPSKKVYGASKRAELRLITCGGGFSEETRSYLGNVVVFAHLTGVKTWFGGRSLFRAPGSPVDLRLGFGPEVGLGTEIGVRPEGRLGLRP</sequence>
<dbReference type="Proteomes" id="UP001519291">
    <property type="component" value="Unassembled WGS sequence"/>
</dbReference>
<dbReference type="SUPFAM" id="SSF63817">
    <property type="entry name" value="Sortase"/>
    <property type="match status" value="1"/>
</dbReference>
<protein>
    <recommendedName>
        <fullName evidence="4">Sortase family protein</fullName>
    </recommendedName>
</protein>
<gene>
    <name evidence="2" type="ORF">JO379_002868</name>
</gene>
<proteinExistence type="predicted"/>
<reference evidence="2 3" key="1">
    <citation type="submission" date="2021-03" db="EMBL/GenBank/DDBJ databases">
        <title>Sequencing the genomes of 1000 actinobacteria strains.</title>
        <authorList>
            <person name="Klenk H.-P."/>
        </authorList>
    </citation>
    <scope>NUCLEOTIDE SEQUENCE [LARGE SCALE GENOMIC DNA]</scope>
    <source>
        <strain evidence="2 3">DSM 41480</strain>
    </source>
</reference>
<dbReference type="Gene3D" id="2.40.260.10">
    <property type="entry name" value="Sortase"/>
    <property type="match status" value="1"/>
</dbReference>
<name>A0ABS4Y3T1_9ACTN</name>
<evidence type="ECO:0000313" key="3">
    <source>
        <dbReference type="Proteomes" id="UP001519291"/>
    </source>
</evidence>
<evidence type="ECO:0008006" key="4">
    <source>
        <dbReference type="Google" id="ProtNLM"/>
    </source>
</evidence>
<dbReference type="Pfam" id="PF04203">
    <property type="entry name" value="Sortase"/>
    <property type="match status" value="1"/>
</dbReference>
<keyword evidence="3" id="KW-1185">Reference proteome</keyword>
<organism evidence="2 3">
    <name type="scientific">Streptomyces syringium</name>
    <dbReference type="NCBI Taxonomy" id="76729"/>
    <lineage>
        <taxon>Bacteria</taxon>
        <taxon>Bacillati</taxon>
        <taxon>Actinomycetota</taxon>
        <taxon>Actinomycetes</taxon>
        <taxon>Kitasatosporales</taxon>
        <taxon>Streptomycetaceae</taxon>
        <taxon>Streptomyces</taxon>
    </lineage>
</organism>
<dbReference type="NCBIfam" id="NF033748">
    <property type="entry name" value="class_F_sortase"/>
    <property type="match status" value="1"/>
</dbReference>
<evidence type="ECO:0000313" key="2">
    <source>
        <dbReference type="EMBL" id="MBP2403399.1"/>
    </source>
</evidence>
<keyword evidence="1" id="KW-0378">Hydrolase</keyword>
<dbReference type="EMBL" id="JAGIOH010000001">
    <property type="protein sequence ID" value="MBP2403399.1"/>
    <property type="molecule type" value="Genomic_DNA"/>
</dbReference>
<accession>A0ABS4Y3T1</accession>
<dbReference type="CDD" id="cd05829">
    <property type="entry name" value="Sortase_F"/>
    <property type="match status" value="1"/>
</dbReference>
<dbReference type="InterPro" id="IPR005754">
    <property type="entry name" value="Sortase"/>
</dbReference>
<comment type="caution">
    <text evidence="2">The sequence shown here is derived from an EMBL/GenBank/DDBJ whole genome shotgun (WGS) entry which is preliminary data.</text>
</comment>
<dbReference type="InterPro" id="IPR023365">
    <property type="entry name" value="Sortase_dom-sf"/>
</dbReference>
<evidence type="ECO:0000256" key="1">
    <source>
        <dbReference type="ARBA" id="ARBA00022801"/>
    </source>
</evidence>
<dbReference type="InterPro" id="IPR042001">
    <property type="entry name" value="Sortase_F"/>
</dbReference>